<evidence type="ECO:0000313" key="15">
    <source>
        <dbReference type="EMBL" id="GLX82696.1"/>
    </source>
</evidence>
<dbReference type="SUPFAM" id="SSF49299">
    <property type="entry name" value="PKD domain"/>
    <property type="match status" value="3"/>
</dbReference>
<keyword evidence="16" id="KW-1185">Reference proteome</keyword>
<dbReference type="Pfam" id="PF05547">
    <property type="entry name" value="Peptidase_M6"/>
    <property type="match status" value="1"/>
</dbReference>
<evidence type="ECO:0000256" key="8">
    <source>
        <dbReference type="ARBA" id="ARBA00022833"/>
    </source>
</evidence>
<evidence type="ECO:0000256" key="13">
    <source>
        <dbReference type="SAM" id="SignalP"/>
    </source>
</evidence>
<dbReference type="PANTHER" id="PTHR13062:SF12">
    <property type="entry name" value="ALPHA-2-MACROGLOBULIN DOMAIN-CONTAINING PROTEIN"/>
    <property type="match status" value="1"/>
</dbReference>
<dbReference type="InterPro" id="IPR013783">
    <property type="entry name" value="Ig-like_fold"/>
</dbReference>
<feature type="domain" description="PKD" evidence="14">
    <location>
        <begin position="915"/>
        <end position="987"/>
    </location>
</feature>
<feature type="domain" description="PKD" evidence="14">
    <location>
        <begin position="761"/>
        <end position="821"/>
    </location>
</feature>
<keyword evidence="10" id="KW-0843">Virulence</keyword>
<feature type="domain" description="PKD" evidence="14">
    <location>
        <begin position="821"/>
        <end position="901"/>
    </location>
</feature>
<dbReference type="SMART" id="SM00089">
    <property type="entry name" value="PKD"/>
    <property type="match status" value="3"/>
</dbReference>
<gene>
    <name evidence="15" type="primary">prtV</name>
    <name evidence="15" type="ORF">theurythT_21480</name>
</gene>
<dbReference type="SUPFAM" id="SSF55486">
    <property type="entry name" value="Metalloproteases ('zincins'), catalytic domain"/>
    <property type="match status" value="1"/>
</dbReference>
<keyword evidence="5" id="KW-0479">Metal-binding</keyword>
<sequence length="1022" mass="109889">MFRGKLTSLALASVIMSSPAWSGGHHSSPADPALINEARIIYWLEKRGELSPLADETTKKAALKRYLSGKNFEIPKLSGEFGAKVMDAEHGTRLALAGDELSPKFQKQRLFSQQKSASSVVTNTVKVLAIMVDFPDLPYNENRLSASDTDMYYDDYSQDHYTDLLFSTTGYAGPSGQTIESAYQFYQEESGETLNFTGNTVGWIRADNDAADYGANDDTGDDLDVPALVLEAVTKAVAEQQIDLSEYDQTDYFDIDGDGNINEPDGIIDHVMLFHSSVGEEAGGGVLGDDAIWSHRFFVFDENNQPVDVPGSDIRLFGYTINPIDAATGVVVHEFGHDLGVPDEYDTANGQYGSPVGNWSVMASGSWVGNPAGTSPVSFSPFARDYFQTRYGGNWINQEVVEFEDITTHAATIASATTHDSSVNQIKVMLPEQQVSIGAPYSGSYQFWSGNGDEKTNTLSFDVTLPADAAVLSMKARWNIEVDYDYLQVKVDDVAIVGNHTKVTNEFHPSISNFITGDSVDISGSEGDLGWVDLTFDLADFAGQTVTISFLYKTDQFEGGYGFMADDLSIDAGDTNVSSLGAETDTGYTLDGFNRITDSIDGAAHHYYVQLRDYSDTDSELGSRDYHPGVLLWYNDTGTANNQVNNHPGQVMVGVVDADQRPIKSTSGRLYGTSTQISDAAFRTTPHDATSFDTETSTFSLFDDSLDYSFPAQPESGINLPFVGMTMSVDSMNADFSTADLTFNNGGMKRVIADRQGLTVDMSLDATDVSDESSIAWQLGDGTALTGRSISHTYASAGNYDVEVSYTAASGTQMASKSVTVGDAITGEIVANRTGLSITVDADVTGGVGDLTYRWDFGDGEDIVAGQSASHEYESENNYDVTLTVTDEINQQLVATLNVDIVDELALSISRTFSGLTVNFVSTVSGGSADYTYAWDFGDGNTSDIASPNHTYASGGTYTANLTVTDGNGTEAQESITVTVTAPTAPTTPTTPTTPTSSSSGGGTMAWLLIIMAAGLRRKFIK</sequence>
<keyword evidence="9" id="KW-0106">Calcium</keyword>
<dbReference type="PROSITE" id="PS50093">
    <property type="entry name" value="PKD"/>
    <property type="match status" value="3"/>
</dbReference>
<protein>
    <submittedName>
        <fullName evidence="15">Peptidase M6</fullName>
    </submittedName>
</protein>
<evidence type="ECO:0000256" key="10">
    <source>
        <dbReference type="ARBA" id="ARBA00023026"/>
    </source>
</evidence>
<comment type="subcellular location">
    <subcellularLocation>
        <location evidence="2">Secreted</location>
    </subcellularLocation>
</comment>
<feature type="chain" id="PRO_5045397210" evidence="13">
    <location>
        <begin position="23"/>
        <end position="1022"/>
    </location>
</feature>
<dbReference type="InterPro" id="IPR048665">
    <property type="entry name" value="InhA-like_VEG"/>
</dbReference>
<evidence type="ECO:0000256" key="3">
    <source>
        <dbReference type="ARBA" id="ARBA00022525"/>
    </source>
</evidence>
<keyword evidence="3" id="KW-0964">Secreted</keyword>
<evidence type="ECO:0000256" key="5">
    <source>
        <dbReference type="ARBA" id="ARBA00022723"/>
    </source>
</evidence>
<evidence type="ECO:0000313" key="16">
    <source>
        <dbReference type="Proteomes" id="UP001157133"/>
    </source>
</evidence>
<evidence type="ECO:0000256" key="1">
    <source>
        <dbReference type="ARBA" id="ARBA00001947"/>
    </source>
</evidence>
<dbReference type="InterPro" id="IPR008757">
    <property type="entry name" value="Peptidase_M6-like_domain"/>
</dbReference>
<name>A0ABQ6H737_9GAMM</name>
<evidence type="ECO:0000256" key="12">
    <source>
        <dbReference type="SAM" id="MobiDB-lite"/>
    </source>
</evidence>
<evidence type="ECO:0000256" key="2">
    <source>
        <dbReference type="ARBA" id="ARBA00004613"/>
    </source>
</evidence>
<keyword evidence="4" id="KW-0645">Protease</keyword>
<dbReference type="PANTHER" id="PTHR13062">
    <property type="entry name" value="COLLAGENASE"/>
    <property type="match status" value="1"/>
</dbReference>
<reference evidence="15 16" key="1">
    <citation type="submission" date="2023-03" db="EMBL/GenBank/DDBJ databases">
        <title>Draft genome sequence of Thalassotalea eurytherma JCM 18482T.</title>
        <authorList>
            <person name="Sawabe T."/>
        </authorList>
    </citation>
    <scope>NUCLEOTIDE SEQUENCE [LARGE SCALE GENOMIC DNA]</scope>
    <source>
        <strain evidence="15 16">JCM 18482</strain>
    </source>
</reference>
<dbReference type="CDD" id="cd00146">
    <property type="entry name" value="PKD"/>
    <property type="match status" value="3"/>
</dbReference>
<dbReference type="InterPro" id="IPR022409">
    <property type="entry name" value="PKD/Chitinase_dom"/>
</dbReference>
<dbReference type="InterPro" id="IPR035986">
    <property type="entry name" value="PKD_dom_sf"/>
</dbReference>
<dbReference type="NCBIfam" id="TIGR03296">
    <property type="entry name" value="M6dom_TIGR03296"/>
    <property type="match status" value="1"/>
</dbReference>
<comment type="cofactor">
    <cofactor evidence="1">
        <name>Zn(2+)</name>
        <dbReference type="ChEBI" id="CHEBI:29105"/>
    </cofactor>
</comment>
<dbReference type="Pfam" id="PF20774">
    <property type="entry name" value="InhA-like_VEG"/>
    <property type="match status" value="1"/>
</dbReference>
<dbReference type="RefSeq" id="WP_284208067.1">
    <property type="nucleotide sequence ID" value="NZ_BSSU01000010.1"/>
</dbReference>
<keyword evidence="11" id="KW-0482">Metalloprotease</keyword>
<proteinExistence type="predicted"/>
<keyword evidence="6 13" id="KW-0732">Signal</keyword>
<organism evidence="15 16">
    <name type="scientific">Thalassotalea eurytherma</name>
    <dbReference type="NCBI Taxonomy" id="1144278"/>
    <lineage>
        <taxon>Bacteria</taxon>
        <taxon>Pseudomonadati</taxon>
        <taxon>Pseudomonadota</taxon>
        <taxon>Gammaproteobacteria</taxon>
        <taxon>Alteromonadales</taxon>
        <taxon>Colwelliaceae</taxon>
        <taxon>Thalassotalea</taxon>
    </lineage>
</organism>
<comment type="caution">
    <text evidence="15">The sequence shown here is derived from an EMBL/GenBank/DDBJ whole genome shotgun (WGS) entry which is preliminary data.</text>
</comment>
<feature type="compositionally biased region" description="Low complexity" evidence="12">
    <location>
        <begin position="982"/>
        <end position="999"/>
    </location>
</feature>
<dbReference type="Gene3D" id="2.60.40.10">
    <property type="entry name" value="Immunoglobulins"/>
    <property type="match status" value="3"/>
</dbReference>
<evidence type="ECO:0000259" key="14">
    <source>
        <dbReference type="PROSITE" id="PS50093"/>
    </source>
</evidence>
<dbReference type="Proteomes" id="UP001157133">
    <property type="component" value="Unassembled WGS sequence"/>
</dbReference>
<evidence type="ECO:0000256" key="6">
    <source>
        <dbReference type="ARBA" id="ARBA00022729"/>
    </source>
</evidence>
<keyword evidence="8" id="KW-0862">Zinc</keyword>
<evidence type="ECO:0000256" key="11">
    <source>
        <dbReference type="ARBA" id="ARBA00023049"/>
    </source>
</evidence>
<feature type="region of interest" description="Disordered" evidence="12">
    <location>
        <begin position="982"/>
        <end position="1001"/>
    </location>
</feature>
<dbReference type="InterPro" id="IPR000601">
    <property type="entry name" value="PKD_dom"/>
</dbReference>
<keyword evidence="7" id="KW-0378">Hydrolase</keyword>
<evidence type="ECO:0000256" key="4">
    <source>
        <dbReference type="ARBA" id="ARBA00022670"/>
    </source>
</evidence>
<accession>A0ABQ6H737</accession>
<feature type="signal peptide" evidence="13">
    <location>
        <begin position="1"/>
        <end position="22"/>
    </location>
</feature>
<evidence type="ECO:0000256" key="7">
    <source>
        <dbReference type="ARBA" id="ARBA00022801"/>
    </source>
</evidence>
<dbReference type="Pfam" id="PF18911">
    <property type="entry name" value="PKD_4"/>
    <property type="match status" value="3"/>
</dbReference>
<evidence type="ECO:0000256" key="9">
    <source>
        <dbReference type="ARBA" id="ARBA00022837"/>
    </source>
</evidence>
<dbReference type="EMBL" id="BSSU01000010">
    <property type="protein sequence ID" value="GLX82696.1"/>
    <property type="molecule type" value="Genomic_DNA"/>
</dbReference>
<dbReference type="Pfam" id="PF20773">
    <property type="entry name" value="InhA-like_MAM"/>
    <property type="match status" value="1"/>
</dbReference>